<feature type="transmembrane region" description="Helical" evidence="1">
    <location>
        <begin position="136"/>
        <end position="157"/>
    </location>
</feature>
<dbReference type="AlphaFoldDB" id="A0A177NII1"/>
<dbReference type="OrthoDB" id="9788139at2"/>
<feature type="transmembrane region" description="Helical" evidence="1">
    <location>
        <begin position="81"/>
        <end position="101"/>
    </location>
</feature>
<keyword evidence="1" id="KW-0812">Transmembrane</keyword>
<feature type="transmembrane region" description="Helical" evidence="1">
    <location>
        <begin position="219"/>
        <end position="245"/>
    </location>
</feature>
<feature type="transmembrane region" description="Helical" evidence="1">
    <location>
        <begin position="265"/>
        <end position="289"/>
    </location>
</feature>
<reference evidence="2 3" key="1">
    <citation type="submission" date="2016-03" db="EMBL/GenBank/DDBJ databases">
        <authorList>
            <person name="Ploux O."/>
        </authorList>
    </citation>
    <scope>NUCLEOTIDE SEQUENCE [LARGE SCALE GENOMIC DNA]</scope>
    <source>
        <strain evidence="2 3">R-45378</strain>
    </source>
</reference>
<evidence type="ECO:0000313" key="3">
    <source>
        <dbReference type="Proteomes" id="UP000077857"/>
    </source>
</evidence>
<comment type="caution">
    <text evidence="2">The sequence shown here is derived from an EMBL/GenBank/DDBJ whole genome shotgun (WGS) entry which is preliminary data.</text>
</comment>
<feature type="transmembrane region" description="Helical" evidence="1">
    <location>
        <begin position="301"/>
        <end position="322"/>
    </location>
</feature>
<proteinExistence type="predicted"/>
<dbReference type="Proteomes" id="UP000077857">
    <property type="component" value="Unassembled WGS sequence"/>
</dbReference>
<feature type="transmembrane region" description="Helical" evidence="1">
    <location>
        <begin position="52"/>
        <end position="74"/>
    </location>
</feature>
<keyword evidence="1" id="KW-1133">Transmembrane helix</keyword>
<feature type="transmembrane region" description="Helical" evidence="1">
    <location>
        <begin position="12"/>
        <end position="32"/>
    </location>
</feature>
<organism evidence="2 3">
    <name type="scientific">Methylomonas koyamae</name>
    <dbReference type="NCBI Taxonomy" id="702114"/>
    <lineage>
        <taxon>Bacteria</taxon>
        <taxon>Pseudomonadati</taxon>
        <taxon>Pseudomonadota</taxon>
        <taxon>Gammaproteobacteria</taxon>
        <taxon>Methylococcales</taxon>
        <taxon>Methylococcaceae</taxon>
        <taxon>Methylomonas</taxon>
    </lineage>
</organism>
<evidence type="ECO:0000256" key="1">
    <source>
        <dbReference type="SAM" id="Phobius"/>
    </source>
</evidence>
<evidence type="ECO:0000313" key="2">
    <source>
        <dbReference type="EMBL" id="OAI17675.1"/>
    </source>
</evidence>
<keyword evidence="1" id="KW-0472">Membrane</keyword>
<feature type="transmembrane region" description="Helical" evidence="1">
    <location>
        <begin position="193"/>
        <end position="212"/>
    </location>
</feature>
<dbReference type="RefSeq" id="WP_064040195.1">
    <property type="nucleotide sequence ID" value="NZ_LUUJ01000066.1"/>
</dbReference>
<name>A0A177NII1_9GAMM</name>
<protein>
    <submittedName>
        <fullName evidence="2">Uncharacterized protein</fullName>
    </submittedName>
</protein>
<dbReference type="EMBL" id="LUUJ01000066">
    <property type="protein sequence ID" value="OAI17675.1"/>
    <property type="molecule type" value="Genomic_DNA"/>
</dbReference>
<sequence length="337" mass="36737">MILNPTVIANLLASYTSSGMLVYAAYYGVQILKHWNIESGDELQLVLERKTYLISTVLSFVFGLQLLSLFLYVFTADALCPLFVGAMCAAGTLNVNGFGYPTLELKILNFLLAGLWLVLNHADNQGYDYPLIKKKYLLLTLITPFIVLETVLESFYFLGMQADVITSCCGSLFSSEKEGGLGSEIAALPAKPMLWLFYGAMAATLSGGLWFYRSGRGGFLYAGLSLAMFGIALLAIISAISLYIYELPTHHCPFCIIMEDYHYVGYLLYVLLFGAAVTGIGAGLLTAFGNVGSLQQELPGLIRKLTLASLALFALFTALVSYEVATSSLVLSYEVVY</sequence>
<accession>A0A177NII1</accession>
<gene>
    <name evidence="2" type="ORF">A1507_10560</name>
</gene>